<reference evidence="2 3" key="1">
    <citation type="submission" date="2017-03" db="EMBL/GenBank/DDBJ databases">
        <authorList>
            <person name="Afonso C.L."/>
            <person name="Miller P.J."/>
            <person name="Scott M.A."/>
            <person name="Spackman E."/>
            <person name="Goraichik I."/>
            <person name="Dimitrov K.M."/>
            <person name="Suarez D.L."/>
            <person name="Swayne D.E."/>
        </authorList>
    </citation>
    <scope>NUCLEOTIDE SEQUENCE [LARGE SCALE GENOMIC DNA]</scope>
    <source>
        <strain evidence="2 3">CECT 8287</strain>
    </source>
</reference>
<dbReference type="Proteomes" id="UP000193827">
    <property type="component" value="Unassembled WGS sequence"/>
</dbReference>
<dbReference type="Pfam" id="PF06835">
    <property type="entry name" value="LptC"/>
    <property type="match status" value="1"/>
</dbReference>
<evidence type="ECO:0008006" key="4">
    <source>
        <dbReference type="Google" id="ProtNLM"/>
    </source>
</evidence>
<accession>A0A1Y5SK30</accession>
<dbReference type="EMBL" id="FWFL01000005">
    <property type="protein sequence ID" value="SLN42634.1"/>
    <property type="molecule type" value="Genomic_DNA"/>
</dbReference>
<keyword evidence="3" id="KW-1185">Reference proteome</keyword>
<dbReference type="AlphaFoldDB" id="A0A1Y5SK30"/>
<dbReference type="InterPro" id="IPR010664">
    <property type="entry name" value="LipoPS_assembly_LptC-rel"/>
</dbReference>
<protein>
    <recommendedName>
        <fullName evidence="4">Lipopolysaccharide-assembly, LptC-related</fullName>
    </recommendedName>
</protein>
<evidence type="ECO:0000313" key="3">
    <source>
        <dbReference type="Proteomes" id="UP000193827"/>
    </source>
</evidence>
<gene>
    <name evidence="2" type="ORF">PEL8287_02118</name>
</gene>
<keyword evidence="1" id="KW-1133">Transmembrane helix</keyword>
<dbReference type="OrthoDB" id="7871110at2"/>
<keyword evidence="1" id="KW-0472">Membrane</keyword>
<proteinExistence type="predicted"/>
<sequence>MAASDNFHSRLVAWMKIILPLAALGLLSTLFLISRNFDPTKSVPVAQIDLERRAHEQGATNPVFAGVTSSGDQVMFRAKSAQPDQSDPAHLKAKVVTAQMKLIAGTVIDITSESADMNQERGTADLEGNVHITTTTGYVVDTDYLKTRIDLLYAETPGPVSGNGPPGDLAAGRMVLKTDEISGEPQLLFTDGVKLLYKPGKSKE</sequence>
<evidence type="ECO:0000313" key="2">
    <source>
        <dbReference type="EMBL" id="SLN42634.1"/>
    </source>
</evidence>
<feature type="transmembrane region" description="Helical" evidence="1">
    <location>
        <begin position="12"/>
        <end position="33"/>
    </location>
</feature>
<organism evidence="2 3">
    <name type="scientific">Roseovarius litorisediminis</name>
    <dbReference type="NCBI Taxonomy" id="1312363"/>
    <lineage>
        <taxon>Bacteria</taxon>
        <taxon>Pseudomonadati</taxon>
        <taxon>Pseudomonadota</taxon>
        <taxon>Alphaproteobacteria</taxon>
        <taxon>Rhodobacterales</taxon>
        <taxon>Roseobacteraceae</taxon>
        <taxon>Roseovarius</taxon>
    </lineage>
</organism>
<name>A0A1Y5SK30_9RHOB</name>
<keyword evidence="1" id="KW-0812">Transmembrane</keyword>
<evidence type="ECO:0000256" key="1">
    <source>
        <dbReference type="SAM" id="Phobius"/>
    </source>
</evidence>